<comment type="caution">
    <text evidence="1">The sequence shown here is derived from an EMBL/GenBank/DDBJ whole genome shotgun (WGS) entry which is preliminary data.</text>
</comment>
<keyword evidence="2" id="KW-1185">Reference proteome</keyword>
<dbReference type="Pfam" id="PF20316">
    <property type="entry name" value="DUF6612"/>
    <property type="match status" value="1"/>
</dbReference>
<dbReference type="InterPro" id="IPR046720">
    <property type="entry name" value="DUF6612"/>
</dbReference>
<sequence length="87" mass="9946">MLQGMMEDVEVESIDYQIIIDKETFYQTEATINMVMGMDIMDQSITIDQDTHMTLSEFNEIDPIEIPQEVLDNATEMSEDELMGGGF</sequence>
<dbReference type="Proteomes" id="UP000281498">
    <property type="component" value="Unassembled WGS sequence"/>
</dbReference>
<protein>
    <submittedName>
        <fullName evidence="1">Uncharacterized protein</fullName>
    </submittedName>
</protein>
<proteinExistence type="predicted"/>
<evidence type="ECO:0000313" key="2">
    <source>
        <dbReference type="Proteomes" id="UP000281498"/>
    </source>
</evidence>
<dbReference type="AlphaFoldDB" id="A0A3A9K3W7"/>
<gene>
    <name evidence="1" type="ORF">CR203_23235</name>
</gene>
<organism evidence="1 2">
    <name type="scientific">Salipaludibacillus neizhouensis</name>
    <dbReference type="NCBI Taxonomy" id="885475"/>
    <lineage>
        <taxon>Bacteria</taxon>
        <taxon>Bacillati</taxon>
        <taxon>Bacillota</taxon>
        <taxon>Bacilli</taxon>
        <taxon>Bacillales</taxon>
        <taxon>Bacillaceae</taxon>
    </lineage>
</organism>
<dbReference type="EMBL" id="PDOE01000026">
    <property type="protein sequence ID" value="RKL64991.1"/>
    <property type="molecule type" value="Genomic_DNA"/>
</dbReference>
<name>A0A3A9K3W7_9BACI</name>
<accession>A0A3A9K3W7</accession>
<reference evidence="1 2" key="1">
    <citation type="submission" date="2017-10" db="EMBL/GenBank/DDBJ databases">
        <title>Bacillus sp. nov., a halophilic bacterium isolated from a Keqin Lake.</title>
        <authorList>
            <person name="Wang H."/>
        </authorList>
    </citation>
    <scope>NUCLEOTIDE SEQUENCE [LARGE SCALE GENOMIC DNA]</scope>
    <source>
        <strain evidence="1 2">KCTC 13187</strain>
    </source>
</reference>
<evidence type="ECO:0000313" key="1">
    <source>
        <dbReference type="EMBL" id="RKL64991.1"/>
    </source>
</evidence>